<organism evidence="5 6">
    <name type="scientific">Sphingomonas insulae</name>
    <dbReference type="NCBI Taxonomy" id="424800"/>
    <lineage>
        <taxon>Bacteria</taxon>
        <taxon>Pseudomonadati</taxon>
        <taxon>Pseudomonadota</taxon>
        <taxon>Alphaproteobacteria</taxon>
        <taxon>Sphingomonadales</taxon>
        <taxon>Sphingomonadaceae</taxon>
        <taxon>Sphingomonas</taxon>
    </lineage>
</organism>
<dbReference type="Proteomes" id="UP001500238">
    <property type="component" value="Unassembled WGS sequence"/>
</dbReference>
<keyword evidence="6" id="KW-1185">Reference proteome</keyword>
<dbReference type="PANTHER" id="PTHR30146:SF153">
    <property type="entry name" value="LACTOSE OPERON REPRESSOR"/>
    <property type="match status" value="1"/>
</dbReference>
<dbReference type="EMBL" id="BAAAES010000004">
    <property type="protein sequence ID" value="GAA0661322.1"/>
    <property type="molecule type" value="Genomic_DNA"/>
</dbReference>
<evidence type="ECO:0000259" key="4">
    <source>
        <dbReference type="Pfam" id="PF13377"/>
    </source>
</evidence>
<evidence type="ECO:0000313" key="6">
    <source>
        <dbReference type="Proteomes" id="UP001500238"/>
    </source>
</evidence>
<protein>
    <recommendedName>
        <fullName evidence="4">Transcriptional regulator LacI/GalR-like sensor domain-containing protein</fullName>
    </recommendedName>
</protein>
<keyword evidence="2" id="KW-0238">DNA-binding</keyword>
<dbReference type="Pfam" id="PF13377">
    <property type="entry name" value="Peripla_BP_3"/>
    <property type="match status" value="1"/>
</dbReference>
<sequence>MLRDAGCPYIRIACTALDDASVMVVSEDHIGARQAAERFLALRHRVIALVRGPASFRSSRERGDAFVAALAQRGIDVAGAYDIEGAYTFESGVSAGHRLLELAAAPTAVFALNDDMALGVMQAARERGLSLPRDLSVIGFDDLPMAARVWPNLTSVRLPVAAMGRVATSKLLACIGNEVSAADSLEPPTLILRQSDTYPGMVFQKESIFSSNRNREIR</sequence>
<dbReference type="InterPro" id="IPR046335">
    <property type="entry name" value="LacI/GalR-like_sensor"/>
</dbReference>
<dbReference type="RefSeq" id="WP_208404186.1">
    <property type="nucleotide sequence ID" value="NZ_BAAAES010000004.1"/>
</dbReference>
<keyword evidence="1" id="KW-0805">Transcription regulation</keyword>
<accession>A0ABP3SSC7</accession>
<comment type="caution">
    <text evidence="5">The sequence shown here is derived from an EMBL/GenBank/DDBJ whole genome shotgun (WGS) entry which is preliminary data.</text>
</comment>
<name>A0ABP3SSC7_9SPHN</name>
<gene>
    <name evidence="5" type="ORF">GCM10009102_07620</name>
</gene>
<keyword evidence="3" id="KW-0804">Transcription</keyword>
<evidence type="ECO:0000256" key="3">
    <source>
        <dbReference type="ARBA" id="ARBA00023163"/>
    </source>
</evidence>
<dbReference type="InterPro" id="IPR028082">
    <property type="entry name" value="Peripla_BP_I"/>
</dbReference>
<dbReference type="Gene3D" id="3.40.50.2300">
    <property type="match status" value="2"/>
</dbReference>
<dbReference type="SUPFAM" id="SSF53822">
    <property type="entry name" value="Periplasmic binding protein-like I"/>
    <property type="match status" value="1"/>
</dbReference>
<proteinExistence type="predicted"/>
<evidence type="ECO:0000313" key="5">
    <source>
        <dbReference type="EMBL" id="GAA0661322.1"/>
    </source>
</evidence>
<reference evidence="6" key="1">
    <citation type="journal article" date="2019" name="Int. J. Syst. Evol. Microbiol.">
        <title>The Global Catalogue of Microorganisms (GCM) 10K type strain sequencing project: providing services to taxonomists for standard genome sequencing and annotation.</title>
        <authorList>
            <consortium name="The Broad Institute Genomics Platform"/>
            <consortium name="The Broad Institute Genome Sequencing Center for Infectious Disease"/>
            <person name="Wu L."/>
            <person name="Ma J."/>
        </authorList>
    </citation>
    <scope>NUCLEOTIDE SEQUENCE [LARGE SCALE GENOMIC DNA]</scope>
    <source>
        <strain evidence="6">JCM 14603</strain>
    </source>
</reference>
<feature type="domain" description="Transcriptional regulator LacI/GalR-like sensor" evidence="4">
    <location>
        <begin position="36"/>
        <end position="195"/>
    </location>
</feature>
<dbReference type="PANTHER" id="PTHR30146">
    <property type="entry name" value="LACI-RELATED TRANSCRIPTIONAL REPRESSOR"/>
    <property type="match status" value="1"/>
</dbReference>
<evidence type="ECO:0000256" key="2">
    <source>
        <dbReference type="ARBA" id="ARBA00023125"/>
    </source>
</evidence>
<evidence type="ECO:0000256" key="1">
    <source>
        <dbReference type="ARBA" id="ARBA00023015"/>
    </source>
</evidence>